<keyword evidence="4 10" id="KW-1133">Transmembrane helix</keyword>
<comment type="subcellular location">
    <subcellularLocation>
        <location evidence="1">Cell membrane</location>
        <topology evidence="1">Multi-pass membrane protein</topology>
    </subcellularLocation>
</comment>
<organism evidence="12 13">
    <name type="scientific">Silurus meridionalis</name>
    <name type="common">Southern catfish</name>
    <name type="synonym">Silurus soldatovi meridionalis</name>
    <dbReference type="NCBI Taxonomy" id="175797"/>
    <lineage>
        <taxon>Eukaryota</taxon>
        <taxon>Metazoa</taxon>
        <taxon>Chordata</taxon>
        <taxon>Craniata</taxon>
        <taxon>Vertebrata</taxon>
        <taxon>Euteleostomi</taxon>
        <taxon>Actinopterygii</taxon>
        <taxon>Neopterygii</taxon>
        <taxon>Teleostei</taxon>
        <taxon>Ostariophysi</taxon>
        <taxon>Siluriformes</taxon>
        <taxon>Siluridae</taxon>
        <taxon>Silurus</taxon>
    </lineage>
</organism>
<dbReference type="PANTHER" id="PTHR24248">
    <property type="entry name" value="ADRENERGIC RECEPTOR-RELATED G-PROTEIN COUPLED RECEPTOR"/>
    <property type="match status" value="1"/>
</dbReference>
<evidence type="ECO:0000256" key="1">
    <source>
        <dbReference type="ARBA" id="ARBA00004651"/>
    </source>
</evidence>
<evidence type="ECO:0000256" key="10">
    <source>
        <dbReference type="SAM" id="Phobius"/>
    </source>
</evidence>
<evidence type="ECO:0000256" key="5">
    <source>
        <dbReference type="ARBA" id="ARBA00023040"/>
    </source>
</evidence>
<evidence type="ECO:0000256" key="2">
    <source>
        <dbReference type="ARBA" id="ARBA00022475"/>
    </source>
</evidence>
<dbReference type="PRINTS" id="PR00237">
    <property type="entry name" value="GPCRRHODOPSN"/>
</dbReference>
<dbReference type="GO" id="GO:0005886">
    <property type="term" value="C:plasma membrane"/>
    <property type="evidence" value="ECO:0007669"/>
    <property type="project" value="UniProtKB-SubCell"/>
</dbReference>
<evidence type="ECO:0000256" key="6">
    <source>
        <dbReference type="ARBA" id="ARBA00023136"/>
    </source>
</evidence>
<feature type="region of interest" description="Disordered" evidence="9">
    <location>
        <begin position="380"/>
        <end position="420"/>
    </location>
</feature>
<evidence type="ECO:0000256" key="4">
    <source>
        <dbReference type="ARBA" id="ARBA00022989"/>
    </source>
</evidence>
<feature type="transmembrane region" description="Helical" evidence="10">
    <location>
        <begin position="192"/>
        <end position="215"/>
    </location>
</feature>
<dbReference type="AlphaFoldDB" id="A0A8T0BPU0"/>
<dbReference type="OrthoDB" id="2105199at2759"/>
<keyword evidence="13" id="KW-1185">Reference proteome</keyword>
<keyword evidence="8" id="KW-0807">Transducer</keyword>
<evidence type="ECO:0000256" key="7">
    <source>
        <dbReference type="ARBA" id="ARBA00023170"/>
    </source>
</evidence>
<keyword evidence="2" id="KW-1003">Cell membrane</keyword>
<keyword evidence="3 10" id="KW-0812">Transmembrane</keyword>
<keyword evidence="6 10" id="KW-0472">Membrane</keyword>
<keyword evidence="7" id="KW-0675">Receptor</keyword>
<keyword evidence="5" id="KW-0297">G-protein coupled receptor</keyword>
<feature type="transmembrane region" description="Helical" evidence="10">
    <location>
        <begin position="491"/>
        <end position="513"/>
    </location>
</feature>
<dbReference type="Pfam" id="PF00001">
    <property type="entry name" value="7tm_1"/>
    <property type="match status" value="1"/>
</dbReference>
<dbReference type="EMBL" id="JABFDY010000005">
    <property type="protein sequence ID" value="KAF7707607.1"/>
    <property type="molecule type" value="Genomic_DNA"/>
</dbReference>
<feature type="region of interest" description="Disordered" evidence="9">
    <location>
        <begin position="337"/>
        <end position="364"/>
    </location>
</feature>
<dbReference type="Proteomes" id="UP000606274">
    <property type="component" value="Unassembled WGS sequence"/>
</dbReference>
<feature type="transmembrane region" description="Helical" evidence="10">
    <location>
        <begin position="23"/>
        <end position="52"/>
    </location>
</feature>
<dbReference type="InterPro" id="IPR017452">
    <property type="entry name" value="GPCR_Rhodpsn_7TM"/>
</dbReference>
<feature type="domain" description="G-protein coupled receptors family 1 profile" evidence="11">
    <location>
        <begin position="43"/>
        <end position="510"/>
    </location>
</feature>
<comment type="caution">
    <text evidence="12">The sequence shown here is derived from an EMBL/GenBank/DDBJ whole genome shotgun (WGS) entry which is preliminary data.</text>
</comment>
<feature type="region of interest" description="Disordered" evidence="9">
    <location>
        <begin position="269"/>
        <end position="288"/>
    </location>
</feature>
<proteinExistence type="predicted"/>
<dbReference type="GO" id="GO:0004938">
    <property type="term" value="F:alpha2-adrenergic receptor activity"/>
    <property type="evidence" value="ECO:0007669"/>
    <property type="project" value="UniProtKB-ARBA"/>
</dbReference>
<evidence type="ECO:0000259" key="11">
    <source>
        <dbReference type="PROSITE" id="PS50262"/>
    </source>
</evidence>
<evidence type="ECO:0000313" key="13">
    <source>
        <dbReference type="Proteomes" id="UP000606274"/>
    </source>
</evidence>
<evidence type="ECO:0000313" key="12">
    <source>
        <dbReference type="EMBL" id="KAF7707607.1"/>
    </source>
</evidence>
<feature type="transmembrane region" description="Helical" evidence="10">
    <location>
        <begin position="456"/>
        <end position="479"/>
    </location>
</feature>
<sequence>MIGNFTNPWGPVDKDTWQKNVHLAILIINCTVLLVTFFVGIAANLFVTYAVYNQKSLQTSTNALLVNLAVIDLLRCATDCPLLLVVVLNVNNTRDLGDLLCDGQVMSFSLSCCVQLFTLASISAERHQAIANPFKVAERRKRVKVWIPLTWAMAIVVSALCVIFAKDSSVYVQCRALHWDAVKTYGSFGRYVLLPVWSVCLVLIVGFYLHIFILVKAHNQKIFDKGTSAPPYQKVLEGKTKVQEAVETKVTIVTEAVTQNEIHDTHFMQEANRPEHGTNPRSRGHESQKTILAVAKSQPLFIDTKTLLVKTEETLEYLNQQSLILVSELHHNTTKLIDLENGGENPGDPSKEAEKPNSDQVPQAATKKQFVTIVLEMQNHNTELTDPKNVERNQGDPSKNEEKPNSEQVPPKADDAQTASAGQTLEIIGEVCMMPSFANKDRSNKKKESKLAKRSGYIILTFIVFWMPLIGTVLLNMFLNRNQIWDLIEEVELLVVSFACMTSLTNPIIYAVVNPQFRTEFYSLKARCKAWCRK</sequence>
<evidence type="ECO:0000256" key="9">
    <source>
        <dbReference type="SAM" id="MobiDB-lite"/>
    </source>
</evidence>
<dbReference type="Gene3D" id="1.20.1070.10">
    <property type="entry name" value="Rhodopsin 7-helix transmembrane proteins"/>
    <property type="match status" value="2"/>
</dbReference>
<accession>A0A8T0BPU0</accession>
<dbReference type="PROSITE" id="PS50262">
    <property type="entry name" value="G_PROTEIN_RECEP_F1_2"/>
    <property type="match status" value="1"/>
</dbReference>
<evidence type="ECO:0000256" key="3">
    <source>
        <dbReference type="ARBA" id="ARBA00022692"/>
    </source>
</evidence>
<evidence type="ECO:0000256" key="8">
    <source>
        <dbReference type="ARBA" id="ARBA00023224"/>
    </source>
</evidence>
<name>A0A8T0BPU0_SILME</name>
<reference evidence="12" key="1">
    <citation type="submission" date="2020-08" db="EMBL/GenBank/DDBJ databases">
        <title>Chromosome-level assembly of Southern catfish (Silurus meridionalis) provides insights into visual adaptation to the nocturnal and benthic lifestyles.</title>
        <authorList>
            <person name="Zhang Y."/>
            <person name="Wang D."/>
            <person name="Peng Z."/>
        </authorList>
    </citation>
    <scope>NUCLEOTIDE SEQUENCE</scope>
    <source>
        <strain evidence="12">SWU-2019-XX</strain>
        <tissue evidence="12">Muscle</tissue>
    </source>
</reference>
<feature type="compositionally biased region" description="Basic and acidic residues" evidence="9">
    <location>
        <begin position="383"/>
        <end position="405"/>
    </location>
</feature>
<protein>
    <recommendedName>
        <fullName evidence="11">G-protein coupled receptors family 1 profile domain-containing protein</fullName>
    </recommendedName>
</protein>
<dbReference type="CDD" id="cd00637">
    <property type="entry name" value="7tm_classA_rhodopsin-like"/>
    <property type="match status" value="1"/>
</dbReference>
<gene>
    <name evidence="12" type="ORF">HF521_018825</name>
</gene>
<dbReference type="SUPFAM" id="SSF81321">
    <property type="entry name" value="Family A G protein-coupled receptor-like"/>
    <property type="match status" value="1"/>
</dbReference>
<dbReference type="InterPro" id="IPR000276">
    <property type="entry name" value="GPCR_Rhodpsn"/>
</dbReference>
<dbReference type="GO" id="GO:0071881">
    <property type="term" value="P:adenylate cyclase-inhibiting adrenergic receptor signaling pathway"/>
    <property type="evidence" value="ECO:0007669"/>
    <property type="project" value="UniProtKB-ARBA"/>
</dbReference>
<feature type="transmembrane region" description="Helical" evidence="10">
    <location>
        <begin position="145"/>
        <end position="165"/>
    </location>
</feature>